<keyword evidence="2" id="KW-1185">Reference proteome</keyword>
<feature type="non-terminal residue" evidence="1">
    <location>
        <position position="410"/>
    </location>
</feature>
<feature type="non-terminal residue" evidence="1">
    <location>
        <position position="1"/>
    </location>
</feature>
<organism evidence="1 2">
    <name type="scientific">Racocetra persica</name>
    <dbReference type="NCBI Taxonomy" id="160502"/>
    <lineage>
        <taxon>Eukaryota</taxon>
        <taxon>Fungi</taxon>
        <taxon>Fungi incertae sedis</taxon>
        <taxon>Mucoromycota</taxon>
        <taxon>Glomeromycotina</taxon>
        <taxon>Glomeromycetes</taxon>
        <taxon>Diversisporales</taxon>
        <taxon>Gigasporaceae</taxon>
        <taxon>Racocetra</taxon>
    </lineage>
</organism>
<name>A0ACA9RKF8_9GLOM</name>
<sequence length="410" mass="47448">SDEEKKRRNKEMEETGKYSPAVNSKFFQKQQQIKNSPTFYQQAPFLTIAENLLKLIKEDKVERLIFLSAYDKRKFPNEDGDSRKGQIFRKTFVIDDNPNICKSVVKFVEQKKITSCSHCSYEQLKKEFPTSPVCHIMKMKVIAPYYPATANQHDERVLLVKNEYLAALKEVKEAFNALGEILAANSIPEFKDLDNKKVQEKIIEELKEKNNTVDYFLKNDDKIEVGFNNHPQGFKAVVVDTEALLNNSPPHEVSSKEKKEKIKKEVVTSDSKKSQVVDETTCDRCNKNINDCKCFNEKAKKSPELSETKTPAEQAQEKELAKITGKINNTPQMGSDASGNTYYLANFTDQDSFTFPIYLWEKPTLTEKQKHRKQYWNTLIESFKKLVPETSITIEGYYWHKNKQLSFDLL</sequence>
<protein>
    <submittedName>
        <fullName evidence="1">18148_t:CDS:1</fullName>
    </submittedName>
</protein>
<proteinExistence type="predicted"/>
<gene>
    <name evidence="1" type="ORF">RPERSI_LOCUS20373</name>
</gene>
<accession>A0ACA9RKF8</accession>
<evidence type="ECO:0000313" key="1">
    <source>
        <dbReference type="EMBL" id="CAG8797607.1"/>
    </source>
</evidence>
<comment type="caution">
    <text evidence="1">The sequence shown here is derived from an EMBL/GenBank/DDBJ whole genome shotgun (WGS) entry which is preliminary data.</text>
</comment>
<dbReference type="EMBL" id="CAJVQC010057446">
    <property type="protein sequence ID" value="CAG8797607.1"/>
    <property type="molecule type" value="Genomic_DNA"/>
</dbReference>
<evidence type="ECO:0000313" key="2">
    <source>
        <dbReference type="Proteomes" id="UP000789920"/>
    </source>
</evidence>
<reference evidence="1" key="1">
    <citation type="submission" date="2021-06" db="EMBL/GenBank/DDBJ databases">
        <authorList>
            <person name="Kallberg Y."/>
            <person name="Tangrot J."/>
            <person name="Rosling A."/>
        </authorList>
    </citation>
    <scope>NUCLEOTIDE SEQUENCE</scope>
    <source>
        <strain evidence="1">MA461A</strain>
    </source>
</reference>
<dbReference type="Proteomes" id="UP000789920">
    <property type="component" value="Unassembled WGS sequence"/>
</dbReference>